<comment type="similarity">
    <text evidence="1 5">Belongs to the glutathione peroxidase family.</text>
</comment>
<protein>
    <recommendedName>
        <fullName evidence="5">Glutathione peroxidase</fullName>
    </recommendedName>
</protein>
<dbReference type="CDD" id="cd00340">
    <property type="entry name" value="GSH_Peroxidase"/>
    <property type="match status" value="1"/>
</dbReference>
<dbReference type="Pfam" id="PF00255">
    <property type="entry name" value="GSHPx"/>
    <property type="match status" value="1"/>
</dbReference>
<keyword evidence="3 5" id="KW-0560">Oxidoreductase</keyword>
<dbReference type="PRINTS" id="PR01011">
    <property type="entry name" value="GLUTPROXDASE"/>
</dbReference>
<dbReference type="PANTHER" id="PTHR11592:SF40">
    <property type="entry name" value="THIOREDOXIN_GLUTATHIONE PEROXIDASE BTUE"/>
    <property type="match status" value="1"/>
</dbReference>
<organism evidence="6 7">
    <name type="scientific">Noviherbaspirillum saxi</name>
    <dbReference type="NCBI Taxonomy" id="2320863"/>
    <lineage>
        <taxon>Bacteria</taxon>
        <taxon>Pseudomonadati</taxon>
        <taxon>Pseudomonadota</taxon>
        <taxon>Betaproteobacteria</taxon>
        <taxon>Burkholderiales</taxon>
        <taxon>Oxalobacteraceae</taxon>
        <taxon>Noviherbaspirillum</taxon>
    </lineage>
</organism>
<dbReference type="PROSITE" id="PS51355">
    <property type="entry name" value="GLUTATHIONE_PEROXID_3"/>
    <property type="match status" value="1"/>
</dbReference>
<dbReference type="PIRSF" id="PIRSF000303">
    <property type="entry name" value="Glutathion_perox"/>
    <property type="match status" value="1"/>
</dbReference>
<reference evidence="7" key="1">
    <citation type="submission" date="2018-09" db="EMBL/GenBank/DDBJ databases">
        <authorList>
            <person name="Zhu H."/>
        </authorList>
    </citation>
    <scope>NUCLEOTIDE SEQUENCE [LARGE SCALE GENOMIC DNA]</scope>
    <source>
        <strain evidence="7">K1R23-30</strain>
    </source>
</reference>
<evidence type="ECO:0000256" key="1">
    <source>
        <dbReference type="ARBA" id="ARBA00006926"/>
    </source>
</evidence>
<comment type="caution">
    <text evidence="6">The sequence shown here is derived from an EMBL/GenBank/DDBJ whole genome shotgun (WGS) entry which is preliminary data.</text>
</comment>
<keyword evidence="7" id="KW-1185">Reference proteome</keyword>
<feature type="active site" evidence="4">
    <location>
        <position position="37"/>
    </location>
</feature>
<dbReference type="Gene3D" id="3.40.30.10">
    <property type="entry name" value="Glutaredoxin"/>
    <property type="match status" value="1"/>
</dbReference>
<dbReference type="FunFam" id="3.40.30.10:FF:000010">
    <property type="entry name" value="Glutathione peroxidase"/>
    <property type="match status" value="1"/>
</dbReference>
<name>A0A3A3FK59_9BURK</name>
<sequence>MSTELYDVPFRRISGEQITLGEYRGKVLLLVNVASKCGLTPQYNGLEKLYEDKQAAGLVVVGFPANDFGAQEPGSNDEIVEFCAANFGVKFPMTEKISVKGEQQHPLYQLLVSSKPTATETRPGAMRNKLASYGFKQNNPSDVLWNFEKFLIGRNGDVVGRFAPDVAPDDPVLLAAIEKELG</sequence>
<dbReference type="Proteomes" id="UP000265955">
    <property type="component" value="Unassembled WGS sequence"/>
</dbReference>
<evidence type="ECO:0000313" key="6">
    <source>
        <dbReference type="EMBL" id="RJF91725.1"/>
    </source>
</evidence>
<dbReference type="OrthoDB" id="9785502at2"/>
<dbReference type="PANTHER" id="PTHR11592">
    <property type="entry name" value="GLUTATHIONE PEROXIDASE"/>
    <property type="match status" value="1"/>
</dbReference>
<dbReference type="GO" id="GO:0034599">
    <property type="term" value="P:cellular response to oxidative stress"/>
    <property type="evidence" value="ECO:0007669"/>
    <property type="project" value="TreeGrafter"/>
</dbReference>
<evidence type="ECO:0000256" key="3">
    <source>
        <dbReference type="ARBA" id="ARBA00023002"/>
    </source>
</evidence>
<dbReference type="AlphaFoldDB" id="A0A3A3FK59"/>
<evidence type="ECO:0000256" key="2">
    <source>
        <dbReference type="ARBA" id="ARBA00022559"/>
    </source>
</evidence>
<dbReference type="RefSeq" id="WP_119771623.1">
    <property type="nucleotide sequence ID" value="NZ_QYUO01000003.1"/>
</dbReference>
<evidence type="ECO:0000256" key="4">
    <source>
        <dbReference type="PIRSR" id="PIRSR000303-1"/>
    </source>
</evidence>
<gene>
    <name evidence="6" type="ORF">D3871_23825</name>
</gene>
<evidence type="ECO:0000313" key="7">
    <source>
        <dbReference type="Proteomes" id="UP000265955"/>
    </source>
</evidence>
<keyword evidence="2 5" id="KW-0575">Peroxidase</keyword>
<evidence type="ECO:0000256" key="5">
    <source>
        <dbReference type="RuleBase" id="RU000499"/>
    </source>
</evidence>
<accession>A0A3A3FK59</accession>
<dbReference type="PROSITE" id="PS00460">
    <property type="entry name" value="GLUTATHIONE_PEROXID_1"/>
    <property type="match status" value="1"/>
</dbReference>
<proteinExistence type="inferred from homology"/>
<dbReference type="EMBL" id="QYUO01000003">
    <property type="protein sequence ID" value="RJF91725.1"/>
    <property type="molecule type" value="Genomic_DNA"/>
</dbReference>
<dbReference type="InterPro" id="IPR036249">
    <property type="entry name" value="Thioredoxin-like_sf"/>
</dbReference>
<dbReference type="GO" id="GO:0004601">
    <property type="term" value="F:peroxidase activity"/>
    <property type="evidence" value="ECO:0007669"/>
    <property type="project" value="UniProtKB-KW"/>
</dbReference>
<dbReference type="InterPro" id="IPR000889">
    <property type="entry name" value="Glutathione_peroxidase"/>
</dbReference>
<dbReference type="SUPFAM" id="SSF52833">
    <property type="entry name" value="Thioredoxin-like"/>
    <property type="match status" value="1"/>
</dbReference>
<dbReference type="InterPro" id="IPR029759">
    <property type="entry name" value="GPX_AS"/>
</dbReference>